<dbReference type="PANTHER" id="PTHR36838:SF1">
    <property type="entry name" value="SLR1864 PROTEIN"/>
    <property type="match status" value="1"/>
</dbReference>
<feature type="transmembrane region" description="Helical" evidence="8">
    <location>
        <begin position="240"/>
        <end position="263"/>
    </location>
</feature>
<keyword evidence="6 8" id="KW-1133">Transmembrane helix</keyword>
<evidence type="ECO:0000256" key="8">
    <source>
        <dbReference type="SAM" id="Phobius"/>
    </source>
</evidence>
<protein>
    <submittedName>
        <fullName evidence="9">Uncharacterized protein</fullName>
    </submittedName>
</protein>
<dbReference type="GO" id="GO:0055085">
    <property type="term" value="P:transmembrane transport"/>
    <property type="evidence" value="ECO:0007669"/>
    <property type="project" value="InterPro"/>
</dbReference>
<evidence type="ECO:0000256" key="5">
    <source>
        <dbReference type="ARBA" id="ARBA00022692"/>
    </source>
</evidence>
<feature type="transmembrane region" description="Helical" evidence="8">
    <location>
        <begin position="275"/>
        <end position="293"/>
    </location>
</feature>
<evidence type="ECO:0000256" key="6">
    <source>
        <dbReference type="ARBA" id="ARBA00022989"/>
    </source>
</evidence>
<dbReference type="InterPro" id="IPR038770">
    <property type="entry name" value="Na+/solute_symporter_sf"/>
</dbReference>
<evidence type="ECO:0000256" key="4">
    <source>
        <dbReference type="ARBA" id="ARBA00022475"/>
    </source>
</evidence>
<dbReference type="PANTHER" id="PTHR36838">
    <property type="entry name" value="AUXIN EFFLUX CARRIER FAMILY PROTEIN"/>
    <property type="match status" value="1"/>
</dbReference>
<dbReference type="AlphaFoldDB" id="A0A318XI78"/>
<comment type="subcellular location">
    <subcellularLocation>
        <location evidence="1">Cell membrane</location>
        <topology evidence="1">Multi-pass membrane protein</topology>
    </subcellularLocation>
</comment>
<dbReference type="Gene3D" id="1.20.1530.20">
    <property type="match status" value="1"/>
</dbReference>
<accession>A0A318XI78</accession>
<feature type="transmembrane region" description="Helical" evidence="8">
    <location>
        <begin position="305"/>
        <end position="324"/>
    </location>
</feature>
<proteinExistence type="inferred from homology"/>
<dbReference type="InterPro" id="IPR004776">
    <property type="entry name" value="Mem_transp_PIN-like"/>
</dbReference>
<dbReference type="RefSeq" id="WP_110462565.1">
    <property type="nucleotide sequence ID" value="NZ_QKMR01000015.1"/>
</dbReference>
<keyword evidence="4" id="KW-1003">Cell membrane</keyword>
<dbReference type="Pfam" id="PF03547">
    <property type="entry name" value="Mem_trans"/>
    <property type="match status" value="2"/>
</dbReference>
<organism evidence="9 10">
    <name type="scientific">Ruminiclostridium sufflavum DSM 19573</name>
    <dbReference type="NCBI Taxonomy" id="1121337"/>
    <lineage>
        <taxon>Bacteria</taxon>
        <taxon>Bacillati</taxon>
        <taxon>Bacillota</taxon>
        <taxon>Clostridia</taxon>
        <taxon>Eubacteriales</taxon>
        <taxon>Oscillospiraceae</taxon>
        <taxon>Ruminiclostridium</taxon>
    </lineage>
</organism>
<comment type="similarity">
    <text evidence="2">Belongs to the auxin efflux carrier (TC 2.A.69) family.</text>
</comment>
<feature type="transmembrane region" description="Helical" evidence="8">
    <location>
        <begin position="37"/>
        <end position="56"/>
    </location>
</feature>
<feature type="transmembrane region" description="Helical" evidence="8">
    <location>
        <begin position="209"/>
        <end position="228"/>
    </location>
</feature>
<evidence type="ECO:0000256" key="3">
    <source>
        <dbReference type="ARBA" id="ARBA00022448"/>
    </source>
</evidence>
<reference evidence="9 10" key="1">
    <citation type="submission" date="2018-06" db="EMBL/GenBank/DDBJ databases">
        <title>Genomic Encyclopedia of Type Strains, Phase I: the one thousand microbial genomes (KMG-I) project.</title>
        <authorList>
            <person name="Kyrpides N."/>
        </authorList>
    </citation>
    <scope>NUCLEOTIDE SEQUENCE [LARGE SCALE GENOMIC DNA]</scope>
    <source>
        <strain evidence="9 10">DSM 19573</strain>
    </source>
</reference>
<feature type="transmembrane region" description="Helical" evidence="8">
    <location>
        <begin position="172"/>
        <end position="189"/>
    </location>
</feature>
<feature type="transmembrane region" description="Helical" evidence="8">
    <location>
        <begin position="6"/>
        <end position="25"/>
    </location>
</feature>
<dbReference type="Proteomes" id="UP000248132">
    <property type="component" value="Unassembled WGS sequence"/>
</dbReference>
<evidence type="ECO:0000256" key="7">
    <source>
        <dbReference type="ARBA" id="ARBA00023136"/>
    </source>
</evidence>
<name>A0A318XI78_9FIRM</name>
<keyword evidence="3" id="KW-0813">Transport</keyword>
<keyword evidence="5 8" id="KW-0812">Transmembrane</keyword>
<evidence type="ECO:0000313" key="9">
    <source>
        <dbReference type="EMBL" id="PYG86930.1"/>
    </source>
</evidence>
<feature type="transmembrane region" description="Helical" evidence="8">
    <location>
        <begin position="102"/>
        <end position="120"/>
    </location>
</feature>
<sequence length="325" mass="36293">MNEITIVVKQIIILALLGITGFMAARKKLLPEESQRHMSSLIIKITTPCLIFTTMGNYSFTSETIKNGIYIFIIGIVFILLAGVISLGPCKIMGIRDKTKNIYISQSMFGNVIFMAYPLLEAMYGKTGILYAIFYNIANDAILWTLGVYLFNRHNKNSWKKNLAHLINPNTLAFAGGIALIAVKSLFRINEAYAYNLVWDIFYEAFNGLGKTTIYISMVFIGMLLANTKISGIRDVLSRAAYLVLSLFKLLVVPIMAVLFFRLANNYFDPFVKKIVVLQLAMPASTVVSALALQYDSDYNAATESVFVSTLLSIITLPVMVYLLM</sequence>
<feature type="transmembrane region" description="Helical" evidence="8">
    <location>
        <begin position="132"/>
        <end position="151"/>
    </location>
</feature>
<dbReference type="EMBL" id="QKMR01000015">
    <property type="protein sequence ID" value="PYG86930.1"/>
    <property type="molecule type" value="Genomic_DNA"/>
</dbReference>
<evidence type="ECO:0000256" key="1">
    <source>
        <dbReference type="ARBA" id="ARBA00004651"/>
    </source>
</evidence>
<dbReference type="OrthoDB" id="9798064at2"/>
<evidence type="ECO:0000313" key="10">
    <source>
        <dbReference type="Proteomes" id="UP000248132"/>
    </source>
</evidence>
<keyword evidence="10" id="KW-1185">Reference proteome</keyword>
<feature type="transmembrane region" description="Helical" evidence="8">
    <location>
        <begin position="68"/>
        <end position="90"/>
    </location>
</feature>
<evidence type="ECO:0000256" key="2">
    <source>
        <dbReference type="ARBA" id="ARBA00010145"/>
    </source>
</evidence>
<dbReference type="GO" id="GO:0005886">
    <property type="term" value="C:plasma membrane"/>
    <property type="evidence" value="ECO:0007669"/>
    <property type="project" value="UniProtKB-SubCell"/>
</dbReference>
<comment type="caution">
    <text evidence="9">The sequence shown here is derived from an EMBL/GenBank/DDBJ whole genome shotgun (WGS) entry which is preliminary data.</text>
</comment>
<gene>
    <name evidence="9" type="ORF">LY28_02551</name>
</gene>
<keyword evidence="7 8" id="KW-0472">Membrane</keyword>